<dbReference type="Gene3D" id="3.30.1330.130">
    <property type="match status" value="1"/>
</dbReference>
<dbReference type="InterPro" id="IPR053194">
    <property type="entry name" value="tRNA_methyltr_O"/>
</dbReference>
<dbReference type="InterPro" id="IPR003814">
    <property type="entry name" value="FmdEsu_dom"/>
</dbReference>
<comment type="caution">
    <text evidence="2">The sequence shown here is derived from an EMBL/GenBank/DDBJ whole genome shotgun (WGS) entry which is preliminary data.</text>
</comment>
<dbReference type="SUPFAM" id="SSF143555">
    <property type="entry name" value="FwdE-like"/>
    <property type="match status" value="1"/>
</dbReference>
<sequence length="210" mass="23854">MLYERLKPAIDKVLGFHIKNAPGVIMGVYMVDYAYELLDSIYPDRDSYTLNAISETRVCLIDSIQVMTGCTVGNKYMRLDALDIGRYALVLYNRDSSVGFRVYMDLAKIDAEKYPQLFAFFNKSRDYKSASRSKLSEETINEFYRAERSVLSFQKVKVDLPAKDDIVPAAVCGVCGESFLVSSETDVNTPICNYCRRAANKEFVPYRATE</sequence>
<evidence type="ECO:0000313" key="2">
    <source>
        <dbReference type="EMBL" id="OGM05344.1"/>
    </source>
</evidence>
<dbReference type="STRING" id="1817813.A2008_01100"/>
<organism evidence="2 3">
    <name type="scientific">Candidatus Wallbacteria bacterium GWC2_49_35</name>
    <dbReference type="NCBI Taxonomy" id="1817813"/>
    <lineage>
        <taxon>Bacteria</taxon>
        <taxon>Candidatus Walliibacteriota</taxon>
    </lineage>
</organism>
<name>A0A1F7WRB7_9BACT</name>
<dbReference type="AlphaFoldDB" id="A0A1F7WRB7"/>
<protein>
    <recommendedName>
        <fullName evidence="1">Formylmethanofuran dehydrogenase subunit E domain-containing protein</fullName>
    </recommendedName>
</protein>
<evidence type="ECO:0000259" key="1">
    <source>
        <dbReference type="Pfam" id="PF02663"/>
    </source>
</evidence>
<dbReference type="Proteomes" id="UP000178735">
    <property type="component" value="Unassembled WGS sequence"/>
</dbReference>
<feature type="domain" description="Formylmethanofuran dehydrogenase subunit E" evidence="1">
    <location>
        <begin position="16"/>
        <end position="146"/>
    </location>
</feature>
<accession>A0A1F7WRB7</accession>
<dbReference type="Pfam" id="PF02663">
    <property type="entry name" value="FmdE"/>
    <property type="match status" value="1"/>
</dbReference>
<dbReference type="PANTHER" id="PTHR39418:SF1">
    <property type="entry name" value="DEHYDROGENASE"/>
    <property type="match status" value="1"/>
</dbReference>
<dbReference type="EMBL" id="MGFH01000117">
    <property type="protein sequence ID" value="OGM05344.1"/>
    <property type="molecule type" value="Genomic_DNA"/>
</dbReference>
<proteinExistence type="predicted"/>
<gene>
    <name evidence="2" type="ORF">A2008_01100</name>
</gene>
<evidence type="ECO:0000313" key="3">
    <source>
        <dbReference type="Proteomes" id="UP000178735"/>
    </source>
</evidence>
<dbReference type="PANTHER" id="PTHR39418">
    <property type="entry name" value="DEHYDROGENASE-RELATED"/>
    <property type="match status" value="1"/>
</dbReference>
<reference evidence="2 3" key="1">
    <citation type="journal article" date="2016" name="Nat. Commun.">
        <title>Thousands of microbial genomes shed light on interconnected biogeochemical processes in an aquifer system.</title>
        <authorList>
            <person name="Anantharaman K."/>
            <person name="Brown C.T."/>
            <person name="Hug L.A."/>
            <person name="Sharon I."/>
            <person name="Castelle C.J."/>
            <person name="Probst A.J."/>
            <person name="Thomas B.C."/>
            <person name="Singh A."/>
            <person name="Wilkins M.J."/>
            <person name="Karaoz U."/>
            <person name="Brodie E.L."/>
            <person name="Williams K.H."/>
            <person name="Hubbard S.S."/>
            <person name="Banfield J.F."/>
        </authorList>
    </citation>
    <scope>NUCLEOTIDE SEQUENCE [LARGE SCALE GENOMIC DNA]</scope>
</reference>